<dbReference type="Pfam" id="PF00294">
    <property type="entry name" value="PfkB"/>
    <property type="match status" value="1"/>
</dbReference>
<keyword evidence="1" id="KW-0808">Transferase</keyword>
<keyword evidence="5" id="KW-1185">Reference proteome</keyword>
<feature type="domain" description="Carbohydrate kinase PfkB" evidence="3">
    <location>
        <begin position="5"/>
        <end position="292"/>
    </location>
</feature>
<keyword evidence="2" id="KW-0418">Kinase</keyword>
<dbReference type="PANTHER" id="PTHR10584:SF166">
    <property type="entry name" value="RIBOKINASE"/>
    <property type="match status" value="1"/>
</dbReference>
<dbReference type="RefSeq" id="WP_167205536.1">
    <property type="nucleotide sequence ID" value="NZ_CP050063.1"/>
</dbReference>
<dbReference type="Proteomes" id="UP000501802">
    <property type="component" value="Chromosome"/>
</dbReference>
<dbReference type="AlphaFoldDB" id="A0A6G9AHG8"/>
<dbReference type="EMBL" id="CP050063">
    <property type="protein sequence ID" value="QIP11901.1"/>
    <property type="molecule type" value="Genomic_DNA"/>
</dbReference>
<proteinExistence type="predicted"/>
<gene>
    <name evidence="4" type="ORF">G8759_04265</name>
</gene>
<evidence type="ECO:0000313" key="5">
    <source>
        <dbReference type="Proteomes" id="UP000501802"/>
    </source>
</evidence>
<evidence type="ECO:0000259" key="3">
    <source>
        <dbReference type="Pfam" id="PF00294"/>
    </source>
</evidence>
<sequence length="309" mass="32982">MTKPVVCIGGAFVDELYYVNEPILPATTNMASVLQKAGGVSRNLAHQLALLDVPVELISVFGDDSAGNWLKNSCSSAGIRLSSSLFADAGSTGKYTGIINHDGSLYTALLANSSDHLLTPDYLEKQTDLLGSACYLLADTNLSVQSLQWLVDFSNRSGVPLIIEPVSVPPAKKLLQVTLKGVFLLTPNEDELPVLCSADAVTTEQQIQELTDQGIQAIWLHKGAEGSVLYTNDNATQLHTLAVDIIDCTGAGDGALSGFVLGKYLGYSDEGCLKLAHTLAGEILRVEGAIATHLTREKLIEKAQEYYSL</sequence>
<dbReference type="InterPro" id="IPR029056">
    <property type="entry name" value="Ribokinase-like"/>
</dbReference>
<accession>A0A6G9AHG8</accession>
<name>A0A6G9AHG8_9BACT</name>
<evidence type="ECO:0000256" key="1">
    <source>
        <dbReference type="ARBA" id="ARBA00022679"/>
    </source>
</evidence>
<dbReference type="PANTHER" id="PTHR10584">
    <property type="entry name" value="SUGAR KINASE"/>
    <property type="match status" value="1"/>
</dbReference>
<evidence type="ECO:0000313" key="4">
    <source>
        <dbReference type="EMBL" id="QIP11901.1"/>
    </source>
</evidence>
<dbReference type="GO" id="GO:0016301">
    <property type="term" value="F:kinase activity"/>
    <property type="evidence" value="ECO:0007669"/>
    <property type="project" value="UniProtKB-KW"/>
</dbReference>
<dbReference type="KEGG" id="spib:G8759_04265"/>
<dbReference type="Gene3D" id="3.40.1190.20">
    <property type="match status" value="1"/>
</dbReference>
<protein>
    <recommendedName>
        <fullName evidence="3">Carbohydrate kinase PfkB domain-containing protein</fullName>
    </recommendedName>
</protein>
<organism evidence="4 5">
    <name type="scientific">Spirosoma aureum</name>
    <dbReference type="NCBI Taxonomy" id="2692134"/>
    <lineage>
        <taxon>Bacteria</taxon>
        <taxon>Pseudomonadati</taxon>
        <taxon>Bacteroidota</taxon>
        <taxon>Cytophagia</taxon>
        <taxon>Cytophagales</taxon>
        <taxon>Cytophagaceae</taxon>
        <taxon>Spirosoma</taxon>
    </lineage>
</organism>
<dbReference type="InterPro" id="IPR011611">
    <property type="entry name" value="PfkB_dom"/>
</dbReference>
<evidence type="ECO:0000256" key="2">
    <source>
        <dbReference type="ARBA" id="ARBA00022777"/>
    </source>
</evidence>
<dbReference type="SUPFAM" id="SSF53613">
    <property type="entry name" value="Ribokinase-like"/>
    <property type="match status" value="1"/>
</dbReference>
<reference evidence="4 5" key="1">
    <citation type="submission" date="2020-03" db="EMBL/GenBank/DDBJ databases">
        <authorList>
            <person name="Kim M.K."/>
        </authorList>
    </citation>
    <scope>NUCLEOTIDE SEQUENCE [LARGE SCALE GENOMIC DNA]</scope>
    <source>
        <strain evidence="4 5">BT328</strain>
    </source>
</reference>